<evidence type="ECO:0000256" key="4">
    <source>
        <dbReference type="ARBA" id="ARBA00022725"/>
    </source>
</evidence>
<keyword evidence="2 9" id="KW-0716">Sensory transduction</keyword>
<organism evidence="10 11">
    <name type="scientific">Parnassius apollo</name>
    <name type="common">Apollo butterfly</name>
    <name type="synonym">Papilio apollo</name>
    <dbReference type="NCBI Taxonomy" id="110799"/>
    <lineage>
        <taxon>Eukaryota</taxon>
        <taxon>Metazoa</taxon>
        <taxon>Ecdysozoa</taxon>
        <taxon>Arthropoda</taxon>
        <taxon>Hexapoda</taxon>
        <taxon>Insecta</taxon>
        <taxon>Pterygota</taxon>
        <taxon>Neoptera</taxon>
        <taxon>Endopterygota</taxon>
        <taxon>Lepidoptera</taxon>
        <taxon>Glossata</taxon>
        <taxon>Ditrysia</taxon>
        <taxon>Papilionoidea</taxon>
        <taxon>Papilionidae</taxon>
        <taxon>Parnassiinae</taxon>
        <taxon>Parnassini</taxon>
        <taxon>Parnassius</taxon>
        <taxon>Parnassius</taxon>
    </lineage>
</organism>
<dbReference type="AlphaFoldDB" id="A0A8S3WP80"/>
<dbReference type="GO" id="GO:0005549">
    <property type="term" value="F:odorant binding"/>
    <property type="evidence" value="ECO:0007669"/>
    <property type="project" value="InterPro"/>
</dbReference>
<keyword evidence="11" id="KW-1185">Reference proteome</keyword>
<dbReference type="EMBL" id="CAJQZP010000547">
    <property type="protein sequence ID" value="CAG4968152.1"/>
    <property type="molecule type" value="Genomic_DNA"/>
</dbReference>
<comment type="subcellular location">
    <subcellularLocation>
        <location evidence="9">Cell membrane</location>
        <topology evidence="9">Multi-pass membrane protein</topology>
    </subcellularLocation>
    <subcellularLocation>
        <location evidence="1">Membrane</location>
        <topology evidence="1">Multi-pass membrane protein</topology>
    </subcellularLocation>
</comment>
<evidence type="ECO:0000256" key="7">
    <source>
        <dbReference type="ARBA" id="ARBA00023170"/>
    </source>
</evidence>
<feature type="transmembrane region" description="Helical" evidence="9">
    <location>
        <begin position="86"/>
        <end position="105"/>
    </location>
</feature>
<dbReference type="GO" id="GO:0004984">
    <property type="term" value="F:olfactory receptor activity"/>
    <property type="evidence" value="ECO:0007669"/>
    <property type="project" value="InterPro"/>
</dbReference>
<evidence type="ECO:0000256" key="3">
    <source>
        <dbReference type="ARBA" id="ARBA00022692"/>
    </source>
</evidence>
<evidence type="ECO:0000313" key="10">
    <source>
        <dbReference type="EMBL" id="CAG4968152.1"/>
    </source>
</evidence>
<dbReference type="InterPro" id="IPR004117">
    <property type="entry name" value="7tm6_olfct_rcpt"/>
</dbReference>
<keyword evidence="3 9" id="KW-0812">Transmembrane</keyword>
<keyword evidence="6 9" id="KW-0472">Membrane</keyword>
<dbReference type="GO" id="GO:0005886">
    <property type="term" value="C:plasma membrane"/>
    <property type="evidence" value="ECO:0007669"/>
    <property type="project" value="UniProtKB-SubCell"/>
</dbReference>
<comment type="caution">
    <text evidence="10">The sequence shown here is derived from an EMBL/GenBank/DDBJ whole genome shotgun (WGS) entry which is preliminary data.</text>
</comment>
<dbReference type="Pfam" id="PF02949">
    <property type="entry name" value="7tm_6"/>
    <property type="match status" value="1"/>
</dbReference>
<evidence type="ECO:0000313" key="11">
    <source>
        <dbReference type="Proteomes" id="UP000691718"/>
    </source>
</evidence>
<evidence type="ECO:0000256" key="5">
    <source>
        <dbReference type="ARBA" id="ARBA00022989"/>
    </source>
</evidence>
<dbReference type="PANTHER" id="PTHR21137:SF42">
    <property type="entry name" value="ODORANT RECEPTOR 83A"/>
    <property type="match status" value="1"/>
</dbReference>
<keyword evidence="5 9" id="KW-1133">Transmembrane helix</keyword>
<comment type="caution">
    <text evidence="9">Lacks conserved residue(s) required for the propagation of feature annotation.</text>
</comment>
<evidence type="ECO:0000256" key="6">
    <source>
        <dbReference type="ARBA" id="ARBA00023136"/>
    </source>
</evidence>
<dbReference type="PANTHER" id="PTHR21137">
    <property type="entry name" value="ODORANT RECEPTOR"/>
    <property type="match status" value="1"/>
</dbReference>
<name>A0A8S3WP80_PARAO</name>
<keyword evidence="8 9" id="KW-0807">Transducer</keyword>
<gene>
    <name evidence="10" type="ORF">PAPOLLO_LOCUS7917</name>
</gene>
<evidence type="ECO:0000256" key="1">
    <source>
        <dbReference type="ARBA" id="ARBA00004141"/>
    </source>
</evidence>
<dbReference type="Proteomes" id="UP000691718">
    <property type="component" value="Unassembled WGS sequence"/>
</dbReference>
<dbReference type="GO" id="GO:0007165">
    <property type="term" value="P:signal transduction"/>
    <property type="evidence" value="ECO:0007669"/>
    <property type="project" value="UniProtKB-KW"/>
</dbReference>
<proteinExistence type="inferred from homology"/>
<evidence type="ECO:0000256" key="9">
    <source>
        <dbReference type="RuleBase" id="RU351113"/>
    </source>
</evidence>
<feature type="transmembrane region" description="Helical" evidence="9">
    <location>
        <begin position="144"/>
        <end position="170"/>
    </location>
</feature>
<evidence type="ECO:0000256" key="8">
    <source>
        <dbReference type="ARBA" id="ARBA00023224"/>
    </source>
</evidence>
<dbReference type="OrthoDB" id="7625882at2759"/>
<comment type="similarity">
    <text evidence="9">Belongs to the insect chemoreceptor superfamily. Heteromeric odorant receptor channel (TC 1.A.69) family.</text>
</comment>
<sequence>MTKKSSKKSLETLDIETIRNYTHFLALPLKFVGCWDWFINPNREYEIIANHVYLFLVLFVLANLPISLIVHLQTEWVDIMHSLDEIADGLPSVASVAIVAYFALYKNELYELINYMNVNFKCHSARGLTNMTMLKSYKAARNFAFFYTACTLFSVTMYVMLPVIVHCIFFTSNAILLCGQLDLLCCSLRNARFTALLLQGVQHSALLAAHKDLLEDERHNYMYNTSEMRDSRYHYDNKLLLNYFLADIYDLAYDADTSAALHECARMCQVINEYKAKFEAFVSPLLVLRVVQVTLYLCMLLYAATEKFDMVTVEYLAAVALDIFVYCYYGSQIILQADRVSTAAYQSSWHTMGPRPRRLLLNILLANRRPIVVRAGKFLPMDLHTFVAIIKTSFSYYTLLVNVNEKGDRK</sequence>
<accession>A0A8S3WP80</accession>
<protein>
    <recommendedName>
        <fullName evidence="9">Odorant receptor</fullName>
    </recommendedName>
</protein>
<keyword evidence="4 9" id="KW-0552">Olfaction</keyword>
<keyword evidence="7 9" id="KW-0675">Receptor</keyword>
<reference evidence="10" key="1">
    <citation type="submission" date="2021-04" db="EMBL/GenBank/DDBJ databases">
        <authorList>
            <person name="Tunstrom K."/>
        </authorList>
    </citation>
    <scope>NUCLEOTIDE SEQUENCE</scope>
</reference>
<feature type="transmembrane region" description="Helical" evidence="9">
    <location>
        <begin position="51"/>
        <end position="74"/>
    </location>
</feature>
<evidence type="ECO:0000256" key="2">
    <source>
        <dbReference type="ARBA" id="ARBA00022606"/>
    </source>
</evidence>